<proteinExistence type="predicted"/>
<dbReference type="EMBL" id="HAEA01007822">
    <property type="protein sequence ID" value="SBQ36302.1"/>
    <property type="molecule type" value="Transcribed_RNA"/>
</dbReference>
<protein>
    <submittedName>
        <fullName evidence="1">Uncharacterized protein</fullName>
    </submittedName>
</protein>
<name>A0A1A8DQK9_NOTKA</name>
<feature type="non-terminal residue" evidence="1">
    <location>
        <position position="47"/>
    </location>
</feature>
<feature type="non-terminal residue" evidence="1">
    <location>
        <position position="1"/>
    </location>
</feature>
<evidence type="ECO:0000313" key="1">
    <source>
        <dbReference type="EMBL" id="SBQ36302.1"/>
    </source>
</evidence>
<dbReference type="AlphaFoldDB" id="A0A1A8DQK9"/>
<sequence>LQPEQSCCIKSISYVRASGGECRVLTFLRSADRGTRGLSEHPVKFRN</sequence>
<accession>A0A1A8DQK9</accession>
<gene>
    <name evidence="1" type="primary">Nfu_g_1_011768</name>
</gene>
<organism evidence="1">
    <name type="scientific">Nothobranchius kadleci</name>
    <name type="common">African annual killifish</name>
    <dbReference type="NCBI Taxonomy" id="1051664"/>
    <lineage>
        <taxon>Eukaryota</taxon>
        <taxon>Metazoa</taxon>
        <taxon>Chordata</taxon>
        <taxon>Craniata</taxon>
        <taxon>Vertebrata</taxon>
        <taxon>Euteleostomi</taxon>
        <taxon>Actinopterygii</taxon>
        <taxon>Neopterygii</taxon>
        <taxon>Teleostei</taxon>
        <taxon>Neoteleostei</taxon>
        <taxon>Acanthomorphata</taxon>
        <taxon>Ovalentaria</taxon>
        <taxon>Atherinomorphae</taxon>
        <taxon>Cyprinodontiformes</taxon>
        <taxon>Nothobranchiidae</taxon>
        <taxon>Nothobranchius</taxon>
    </lineage>
</organism>
<reference evidence="1" key="1">
    <citation type="submission" date="2016-05" db="EMBL/GenBank/DDBJ databases">
        <authorList>
            <person name="Lavstsen T."/>
            <person name="Jespersen J.S."/>
        </authorList>
    </citation>
    <scope>NUCLEOTIDE SEQUENCE</scope>
    <source>
        <tissue evidence="1">Brain</tissue>
    </source>
</reference>
<reference evidence="1" key="2">
    <citation type="submission" date="2016-06" db="EMBL/GenBank/DDBJ databases">
        <title>The genome of a short-lived fish provides insights into sex chromosome evolution and the genetic control of aging.</title>
        <authorList>
            <person name="Reichwald K."/>
            <person name="Felder M."/>
            <person name="Petzold A."/>
            <person name="Koch P."/>
            <person name="Groth M."/>
            <person name="Platzer M."/>
        </authorList>
    </citation>
    <scope>NUCLEOTIDE SEQUENCE</scope>
    <source>
        <tissue evidence="1">Brain</tissue>
    </source>
</reference>